<dbReference type="GO" id="GO:0052716">
    <property type="term" value="F:hydroquinone:oxygen oxidoreductase activity"/>
    <property type="evidence" value="ECO:0007669"/>
    <property type="project" value="UniProtKB-EC"/>
</dbReference>
<dbReference type="FunFam" id="2.60.40.420:FF:000062">
    <property type="entry name" value="Laccase"/>
    <property type="match status" value="1"/>
</dbReference>
<feature type="signal peptide" evidence="12">
    <location>
        <begin position="1"/>
        <end position="34"/>
    </location>
</feature>
<evidence type="ECO:0000256" key="8">
    <source>
        <dbReference type="ARBA" id="ARBA00022737"/>
    </source>
</evidence>
<dbReference type="InterPro" id="IPR002355">
    <property type="entry name" value="Cu_oxidase_Cu_BS"/>
</dbReference>
<dbReference type="OMA" id="YPGPSNF"/>
<keyword evidence="5 12" id="KW-0052">Apoplast</keyword>
<proteinExistence type="inferred from homology"/>
<dbReference type="CDD" id="cd13849">
    <property type="entry name" value="CuRO_1_LCC_plant"/>
    <property type="match status" value="1"/>
</dbReference>
<evidence type="ECO:0000256" key="5">
    <source>
        <dbReference type="ARBA" id="ARBA00022523"/>
    </source>
</evidence>
<keyword evidence="7 12" id="KW-0479">Metal-binding</keyword>
<keyword evidence="11 12" id="KW-0439">Lignin degradation</keyword>
<reference evidence="16" key="1">
    <citation type="submission" date="2021-08" db="EMBL/GenBank/DDBJ databases">
        <title>WGS assembly of Ceratopteris richardii.</title>
        <authorList>
            <person name="Marchant D.B."/>
            <person name="Chen G."/>
            <person name="Jenkins J."/>
            <person name="Shu S."/>
            <person name="Leebens-Mack J."/>
            <person name="Grimwood J."/>
            <person name="Schmutz J."/>
            <person name="Soltis P."/>
            <person name="Soltis D."/>
            <person name="Chen Z.-H."/>
        </authorList>
    </citation>
    <scope>NUCLEOTIDE SEQUENCE</scope>
    <source>
        <strain evidence="16">Whitten #5841</strain>
        <tissue evidence="16">Leaf</tissue>
    </source>
</reference>
<dbReference type="Pfam" id="PF00394">
    <property type="entry name" value="Cu-oxidase"/>
    <property type="match status" value="1"/>
</dbReference>
<feature type="domain" description="Plastocyanin-like" evidence="13">
    <location>
        <begin position="169"/>
        <end position="319"/>
    </location>
</feature>
<evidence type="ECO:0000313" key="16">
    <source>
        <dbReference type="EMBL" id="KAH7298005.1"/>
    </source>
</evidence>
<evidence type="ECO:0000256" key="12">
    <source>
        <dbReference type="RuleBase" id="RU361119"/>
    </source>
</evidence>
<dbReference type="Pfam" id="PF07731">
    <property type="entry name" value="Cu-oxidase_2"/>
    <property type="match status" value="1"/>
</dbReference>
<dbReference type="NCBIfam" id="TIGR03389">
    <property type="entry name" value="laccase"/>
    <property type="match status" value="1"/>
</dbReference>
<dbReference type="InterPro" id="IPR045087">
    <property type="entry name" value="Cu-oxidase_fam"/>
</dbReference>
<dbReference type="InterPro" id="IPR008972">
    <property type="entry name" value="Cupredoxin"/>
</dbReference>
<dbReference type="PROSITE" id="PS00079">
    <property type="entry name" value="MULTICOPPER_OXIDASE1"/>
    <property type="match status" value="1"/>
</dbReference>
<evidence type="ECO:0000256" key="4">
    <source>
        <dbReference type="ARBA" id="ARBA00012297"/>
    </source>
</evidence>
<keyword evidence="8 12" id="KW-0677">Repeat</keyword>
<evidence type="ECO:0000259" key="13">
    <source>
        <dbReference type="Pfam" id="PF00394"/>
    </source>
</evidence>
<dbReference type="CDD" id="cd13897">
    <property type="entry name" value="CuRO_3_LCC_plant"/>
    <property type="match status" value="1"/>
</dbReference>
<dbReference type="Pfam" id="PF07732">
    <property type="entry name" value="Cu-oxidase_3"/>
    <property type="match status" value="1"/>
</dbReference>
<keyword evidence="10 12" id="KW-0186">Copper</keyword>
<name>A0A8T2RR14_CERRI</name>
<dbReference type="SUPFAM" id="SSF49503">
    <property type="entry name" value="Cupredoxins"/>
    <property type="match status" value="3"/>
</dbReference>
<dbReference type="InterPro" id="IPR011706">
    <property type="entry name" value="Cu-oxidase_C"/>
</dbReference>
<keyword evidence="12" id="KW-0732">Signal</keyword>
<keyword evidence="9 12" id="KW-0560">Oxidoreductase</keyword>
<evidence type="ECO:0000256" key="2">
    <source>
        <dbReference type="ARBA" id="ARBA00004271"/>
    </source>
</evidence>
<evidence type="ECO:0000256" key="7">
    <source>
        <dbReference type="ARBA" id="ARBA00022723"/>
    </source>
</evidence>
<dbReference type="InterPro" id="IPR011707">
    <property type="entry name" value="Cu-oxidase-like_N"/>
</dbReference>
<dbReference type="PANTHER" id="PTHR11709:SF481">
    <property type="entry name" value="LACCASE"/>
    <property type="match status" value="1"/>
</dbReference>
<sequence>MAARRLPLRSSVHIVFAFSLAALILRQSVFKVEAATTRTYDFKLQNTTITKLCKTRNIITVNGEFPGPTIYAREGDQVIVNVTNQMQYNVTIHWHGIRQHFSCWSDGPSYVTQCPIQPGRSFTYNFTLYQQKGTLFWHAHISWLRATVHGAIVIHPPIGVPYPYPSPHEEHVIVLGEWWSADAEVLEKQILASGGAPNVSDAYLINGHPGPLYNCSKQDTYLLNVVPGKSYLLRIINAALNIEHFFGIAKHDLTVVAVDGEYIIPLTTRAIPIAPGQTTEALISINKSCTGRYYMGLGPYMFANVSINNVPSYAILSCSNSSLSSSSILRPNLPERNATSFLANYVRSLRSLSIADNRMPVPQTVDKSLLYTVGLNLEACPNKICGGPNNTKFQASINNVTFQRPSLAMLQAFFFSQNGSFTPDFPDRPIHPFDYTGNPIPNLQSLPATKANVISFNANVQLVLQGTSLVSKENHPIHLHGYSFYVVGYGNGDFNLSDSANFNLLNPPLLNTVGVPASGWVAIRFKASNPGVWFMHCHLEIHTSWGLATALAVRNGDKEDEVLPGPPADLPPC</sequence>
<dbReference type="InterPro" id="IPR017761">
    <property type="entry name" value="Laccase"/>
</dbReference>
<comment type="caution">
    <text evidence="16">The sequence shown here is derived from an EMBL/GenBank/DDBJ whole genome shotgun (WGS) entry which is preliminary data.</text>
</comment>
<dbReference type="EMBL" id="CM035430">
    <property type="protein sequence ID" value="KAH7298005.1"/>
    <property type="molecule type" value="Genomic_DNA"/>
</dbReference>
<comment type="catalytic activity">
    <reaction evidence="1 12">
        <text>4 hydroquinone + O2 = 4 benzosemiquinone + 2 H2O</text>
        <dbReference type="Rhea" id="RHEA:11276"/>
        <dbReference type="ChEBI" id="CHEBI:15377"/>
        <dbReference type="ChEBI" id="CHEBI:15379"/>
        <dbReference type="ChEBI" id="CHEBI:17594"/>
        <dbReference type="ChEBI" id="CHEBI:17977"/>
        <dbReference type="EC" id="1.10.3.2"/>
    </reaction>
</comment>
<evidence type="ECO:0000256" key="9">
    <source>
        <dbReference type="ARBA" id="ARBA00023002"/>
    </source>
</evidence>
<dbReference type="GO" id="GO:0005507">
    <property type="term" value="F:copper ion binding"/>
    <property type="evidence" value="ECO:0007669"/>
    <property type="project" value="InterPro"/>
</dbReference>
<evidence type="ECO:0000256" key="10">
    <source>
        <dbReference type="ARBA" id="ARBA00023008"/>
    </source>
</evidence>
<comment type="similarity">
    <text evidence="3 12">Belongs to the multicopper oxidase family.</text>
</comment>
<evidence type="ECO:0000256" key="11">
    <source>
        <dbReference type="ARBA" id="ARBA00023185"/>
    </source>
</evidence>
<evidence type="ECO:0000259" key="14">
    <source>
        <dbReference type="Pfam" id="PF07731"/>
    </source>
</evidence>
<dbReference type="InterPro" id="IPR001117">
    <property type="entry name" value="Cu-oxidase_2nd"/>
</dbReference>
<accession>A0A8T2RR14</accession>
<feature type="chain" id="PRO_5035959815" description="Laccase" evidence="12">
    <location>
        <begin position="35"/>
        <end position="573"/>
    </location>
</feature>
<dbReference type="AlphaFoldDB" id="A0A8T2RR14"/>
<feature type="domain" description="Plastocyanin-like" evidence="15">
    <location>
        <begin position="44"/>
        <end position="157"/>
    </location>
</feature>
<dbReference type="InterPro" id="IPR034285">
    <property type="entry name" value="CuRO_2_LCC"/>
</dbReference>
<dbReference type="EC" id="1.10.3.2" evidence="4 12"/>
<evidence type="ECO:0000256" key="6">
    <source>
        <dbReference type="ARBA" id="ARBA00022525"/>
    </source>
</evidence>
<dbReference type="InterPro" id="IPR033138">
    <property type="entry name" value="Cu_oxidase_CS"/>
</dbReference>
<evidence type="ECO:0000256" key="1">
    <source>
        <dbReference type="ARBA" id="ARBA00000349"/>
    </source>
</evidence>
<evidence type="ECO:0000313" key="17">
    <source>
        <dbReference type="Proteomes" id="UP000825935"/>
    </source>
</evidence>
<protein>
    <recommendedName>
        <fullName evidence="4 12">Laccase</fullName>
        <ecNumber evidence="4 12">1.10.3.2</ecNumber>
    </recommendedName>
    <alternativeName>
        <fullName evidence="12">Benzenediol:oxygen oxidoreductase</fullName>
    </alternativeName>
    <alternativeName>
        <fullName evidence="12">Diphenol oxidase</fullName>
    </alternativeName>
    <alternativeName>
        <fullName evidence="12">Urishiol oxidase</fullName>
    </alternativeName>
</protein>
<dbReference type="GO" id="GO:0046274">
    <property type="term" value="P:lignin catabolic process"/>
    <property type="evidence" value="ECO:0007669"/>
    <property type="project" value="UniProtKB-KW"/>
</dbReference>
<evidence type="ECO:0000256" key="3">
    <source>
        <dbReference type="ARBA" id="ARBA00010609"/>
    </source>
</evidence>
<dbReference type="Proteomes" id="UP000825935">
    <property type="component" value="Chromosome 25"/>
</dbReference>
<keyword evidence="6 12" id="KW-0964">Secreted</keyword>
<dbReference type="PROSITE" id="PS00080">
    <property type="entry name" value="MULTICOPPER_OXIDASE2"/>
    <property type="match status" value="1"/>
</dbReference>
<feature type="domain" description="Plastocyanin-like" evidence="14">
    <location>
        <begin position="442"/>
        <end position="556"/>
    </location>
</feature>
<keyword evidence="17" id="KW-1185">Reference proteome</keyword>
<dbReference type="CDD" id="cd13875">
    <property type="entry name" value="CuRO_2_LCC_plant"/>
    <property type="match status" value="1"/>
</dbReference>
<dbReference type="GO" id="GO:0048046">
    <property type="term" value="C:apoplast"/>
    <property type="evidence" value="ECO:0007669"/>
    <property type="project" value="UniProtKB-SubCell"/>
</dbReference>
<comment type="cofactor">
    <cofactor evidence="12">
        <name>Cu cation</name>
        <dbReference type="ChEBI" id="CHEBI:23378"/>
    </cofactor>
    <text evidence="12">Binds 4 Cu cations per monomer.</text>
</comment>
<dbReference type="InterPro" id="IPR034289">
    <property type="entry name" value="CuRO_3_LCC"/>
</dbReference>
<dbReference type="PANTHER" id="PTHR11709">
    <property type="entry name" value="MULTI-COPPER OXIDASE"/>
    <property type="match status" value="1"/>
</dbReference>
<evidence type="ECO:0000259" key="15">
    <source>
        <dbReference type="Pfam" id="PF07732"/>
    </source>
</evidence>
<dbReference type="InterPro" id="IPR034288">
    <property type="entry name" value="CuRO_1_LCC"/>
</dbReference>
<comment type="subcellular location">
    <subcellularLocation>
        <location evidence="2 12">Secreted</location>
        <location evidence="2 12">Extracellular space</location>
        <location evidence="2 12">Apoplast</location>
    </subcellularLocation>
</comment>
<dbReference type="OrthoDB" id="2121828at2759"/>
<organism evidence="16 17">
    <name type="scientific">Ceratopteris richardii</name>
    <name type="common">Triangle waterfern</name>
    <dbReference type="NCBI Taxonomy" id="49495"/>
    <lineage>
        <taxon>Eukaryota</taxon>
        <taxon>Viridiplantae</taxon>
        <taxon>Streptophyta</taxon>
        <taxon>Embryophyta</taxon>
        <taxon>Tracheophyta</taxon>
        <taxon>Polypodiopsida</taxon>
        <taxon>Polypodiidae</taxon>
        <taxon>Polypodiales</taxon>
        <taxon>Pteridineae</taxon>
        <taxon>Pteridaceae</taxon>
        <taxon>Parkerioideae</taxon>
        <taxon>Ceratopteris</taxon>
    </lineage>
</organism>
<dbReference type="Gene3D" id="2.60.40.420">
    <property type="entry name" value="Cupredoxins - blue copper proteins"/>
    <property type="match status" value="3"/>
</dbReference>
<gene>
    <name evidence="16" type="ORF">KP509_25G023000</name>
</gene>
<comment type="function">
    <text evidence="12">Lignin degradation and detoxification of lignin-derived products.</text>
</comment>